<organism evidence="8 9">
    <name type="scientific">Kwoniella dendrophila CBS 6074</name>
    <dbReference type="NCBI Taxonomy" id="1295534"/>
    <lineage>
        <taxon>Eukaryota</taxon>
        <taxon>Fungi</taxon>
        <taxon>Dikarya</taxon>
        <taxon>Basidiomycota</taxon>
        <taxon>Agaricomycotina</taxon>
        <taxon>Tremellomycetes</taxon>
        <taxon>Tremellales</taxon>
        <taxon>Cryptococcaceae</taxon>
        <taxon>Kwoniella</taxon>
    </lineage>
</organism>
<dbReference type="RefSeq" id="XP_066073878.1">
    <property type="nucleotide sequence ID" value="XM_066217781.1"/>
</dbReference>
<keyword evidence="4" id="KW-0539">Nucleus</keyword>
<feature type="compositionally biased region" description="Polar residues" evidence="6">
    <location>
        <begin position="158"/>
        <end position="171"/>
    </location>
</feature>
<evidence type="ECO:0000313" key="9">
    <source>
        <dbReference type="Proteomes" id="UP001355207"/>
    </source>
</evidence>
<accession>A0AAX4JP01</accession>
<evidence type="ECO:0000256" key="3">
    <source>
        <dbReference type="ARBA" id="ARBA00023125"/>
    </source>
</evidence>
<reference evidence="8 9" key="1">
    <citation type="submission" date="2024-01" db="EMBL/GenBank/DDBJ databases">
        <title>Comparative genomics of Cryptococcus and Kwoniella reveals pathogenesis evolution and contrasting modes of karyotype evolution via chromosome fusion or intercentromeric recombination.</title>
        <authorList>
            <person name="Coelho M.A."/>
            <person name="David-Palma M."/>
            <person name="Shea T."/>
            <person name="Bowers K."/>
            <person name="McGinley-Smith S."/>
            <person name="Mohammad A.W."/>
            <person name="Gnirke A."/>
            <person name="Yurkov A.M."/>
            <person name="Nowrousian M."/>
            <person name="Sun S."/>
            <person name="Cuomo C.A."/>
            <person name="Heitman J."/>
        </authorList>
    </citation>
    <scope>NUCLEOTIDE SEQUENCE [LARGE SCALE GENOMIC DNA]</scope>
    <source>
        <strain evidence="8 9">CBS 6074</strain>
    </source>
</reference>
<dbReference type="SUPFAM" id="SSF46785">
    <property type="entry name" value="Winged helix' DNA-binding domain"/>
    <property type="match status" value="1"/>
</dbReference>
<dbReference type="InterPro" id="IPR036390">
    <property type="entry name" value="WH_DNA-bd_sf"/>
</dbReference>
<comment type="similarity">
    <text evidence="2 5">Belongs to the HSF family.</text>
</comment>
<dbReference type="GO" id="GO:0003700">
    <property type="term" value="F:DNA-binding transcription factor activity"/>
    <property type="evidence" value="ECO:0007669"/>
    <property type="project" value="InterPro"/>
</dbReference>
<proteinExistence type="inferred from homology"/>
<dbReference type="PANTHER" id="PTHR10015">
    <property type="entry name" value="HEAT SHOCK TRANSCRIPTION FACTOR"/>
    <property type="match status" value="1"/>
</dbReference>
<dbReference type="InterPro" id="IPR000232">
    <property type="entry name" value="HSF_DNA-bd"/>
</dbReference>
<feature type="region of interest" description="Disordered" evidence="6">
    <location>
        <begin position="157"/>
        <end position="189"/>
    </location>
</feature>
<keyword evidence="3" id="KW-0238">DNA-binding</keyword>
<evidence type="ECO:0000256" key="1">
    <source>
        <dbReference type="ARBA" id="ARBA00004123"/>
    </source>
</evidence>
<evidence type="ECO:0000256" key="6">
    <source>
        <dbReference type="SAM" id="MobiDB-lite"/>
    </source>
</evidence>
<dbReference type="InterPro" id="IPR036388">
    <property type="entry name" value="WH-like_DNA-bd_sf"/>
</dbReference>
<evidence type="ECO:0000256" key="2">
    <source>
        <dbReference type="ARBA" id="ARBA00006403"/>
    </source>
</evidence>
<dbReference type="PANTHER" id="PTHR10015:SF427">
    <property type="entry name" value="HEAT SHOCK FACTOR PROTEIN"/>
    <property type="match status" value="1"/>
</dbReference>
<evidence type="ECO:0000256" key="4">
    <source>
        <dbReference type="ARBA" id="ARBA00023242"/>
    </source>
</evidence>
<gene>
    <name evidence="8" type="ORF">L201_002001</name>
</gene>
<evidence type="ECO:0000256" key="5">
    <source>
        <dbReference type="RuleBase" id="RU004020"/>
    </source>
</evidence>
<dbReference type="GO" id="GO:0005634">
    <property type="term" value="C:nucleus"/>
    <property type="evidence" value="ECO:0007669"/>
    <property type="project" value="UniProtKB-SubCell"/>
</dbReference>
<dbReference type="GO" id="GO:0043565">
    <property type="term" value="F:sequence-specific DNA binding"/>
    <property type="evidence" value="ECO:0007669"/>
    <property type="project" value="InterPro"/>
</dbReference>
<sequence>MGRYSAINGGSKPPNFLQKLYDFLSLEPHPCPEIMYWATDSRQLVIAQPDKLAKEVLPKLYKHDKIASFGRQLNIYGFSRLFPGRQFKDSNGNISDASVWAHPTLNRLSTPSELLTIKRRAPPKLIRTRRLANGEIIRTRAGPGVIEKAKQVKEEMLNSKSNTSTKPNLTIDTELADSGSNNNNDNIDKTDNLTDNLRYMNTNKLDKILLNNDFDSPYTCHSNTTSQSIWPYVQLNSSFTTMTNTLPVPRMQDTPKSIFKQPLNLFPSYNQKLYSSCPASMSTSPTMTYHSTPFRSFGSLGNDINIPSSIPSFNNSNTTDTVTNPFVTAGESNSGPTDQNIHVNITDFSNSLNSTRSSLPPISEYGQFEVAPSQQRVPFTADIPKPAGAPRRIAAPAAPVPSHLLHNQILKQNQDTPSETGLFNSSTTSNGFSLSPKELILSTPTFNPVPPNNDNNGNLTGLSSSWNKSAFSDWIENAKPFATRSKTAGRFIGNETYKNSFDNEKNNGTIDPKWISPLSSGWSTPINEDFPNHIHSNTIPPSQNGEGVADTSKLIPSFNWYTPSHLSILNSPIRSTDQNDQNISDNNDNNHEYMKKGNDFPAHSRRVKAFYHESNIITHQPKQHSKHLRAYYRG</sequence>
<feature type="domain" description="HSF-type DNA-binding" evidence="7">
    <location>
        <begin position="12"/>
        <end position="120"/>
    </location>
</feature>
<dbReference type="Gene3D" id="1.10.10.10">
    <property type="entry name" value="Winged helix-like DNA-binding domain superfamily/Winged helix DNA-binding domain"/>
    <property type="match status" value="1"/>
</dbReference>
<dbReference type="Pfam" id="PF00447">
    <property type="entry name" value="HSF_DNA-bind"/>
    <property type="match status" value="1"/>
</dbReference>
<evidence type="ECO:0000313" key="8">
    <source>
        <dbReference type="EMBL" id="WWC87115.1"/>
    </source>
</evidence>
<dbReference type="GeneID" id="91092673"/>
<dbReference type="Proteomes" id="UP001355207">
    <property type="component" value="Chromosome 2"/>
</dbReference>
<protein>
    <recommendedName>
        <fullName evidence="7">HSF-type DNA-binding domain-containing protein</fullName>
    </recommendedName>
</protein>
<feature type="region of interest" description="Disordered" evidence="6">
    <location>
        <begin position="574"/>
        <end position="595"/>
    </location>
</feature>
<comment type="subcellular location">
    <subcellularLocation>
        <location evidence="1">Nucleus</location>
    </subcellularLocation>
</comment>
<name>A0AAX4JP01_9TREE</name>
<dbReference type="EMBL" id="CP144099">
    <property type="protein sequence ID" value="WWC87115.1"/>
    <property type="molecule type" value="Genomic_DNA"/>
</dbReference>
<keyword evidence="9" id="KW-1185">Reference proteome</keyword>
<dbReference type="AlphaFoldDB" id="A0AAX4JP01"/>
<feature type="compositionally biased region" description="Low complexity" evidence="6">
    <location>
        <begin position="578"/>
        <end position="587"/>
    </location>
</feature>
<dbReference type="SMART" id="SM00415">
    <property type="entry name" value="HSF"/>
    <property type="match status" value="1"/>
</dbReference>
<evidence type="ECO:0000259" key="7">
    <source>
        <dbReference type="SMART" id="SM00415"/>
    </source>
</evidence>